<organism evidence="2 3">
    <name type="scientific">Jatrophihabitans cynanchi</name>
    <dbReference type="NCBI Taxonomy" id="2944128"/>
    <lineage>
        <taxon>Bacteria</taxon>
        <taxon>Bacillati</taxon>
        <taxon>Actinomycetota</taxon>
        <taxon>Actinomycetes</taxon>
        <taxon>Jatrophihabitantales</taxon>
        <taxon>Jatrophihabitantaceae</taxon>
        <taxon>Jatrophihabitans</taxon>
    </lineage>
</organism>
<dbReference type="InterPro" id="IPR006311">
    <property type="entry name" value="TAT_signal"/>
</dbReference>
<dbReference type="EMBL" id="CP097463">
    <property type="protein sequence ID" value="WAX55654.1"/>
    <property type="molecule type" value="Genomic_DNA"/>
</dbReference>
<accession>A0ABY7JTH5</accession>
<dbReference type="Proteomes" id="UP001164693">
    <property type="component" value="Chromosome"/>
</dbReference>
<keyword evidence="3" id="KW-1185">Reference proteome</keyword>
<protein>
    <recommendedName>
        <fullName evidence="4">DUF4232 domain-containing protein</fullName>
    </recommendedName>
</protein>
<dbReference type="RefSeq" id="WP_269442173.1">
    <property type="nucleotide sequence ID" value="NZ_CP097463.1"/>
</dbReference>
<evidence type="ECO:0008006" key="4">
    <source>
        <dbReference type="Google" id="ProtNLM"/>
    </source>
</evidence>
<dbReference type="InterPro" id="IPR036182">
    <property type="entry name" value="PCuAC_sf"/>
</dbReference>
<feature type="signal peptide" evidence="1">
    <location>
        <begin position="1"/>
        <end position="33"/>
    </location>
</feature>
<feature type="chain" id="PRO_5047234254" description="DUF4232 domain-containing protein" evidence="1">
    <location>
        <begin position="34"/>
        <end position="232"/>
    </location>
</feature>
<name>A0ABY7JTH5_9ACTN</name>
<dbReference type="PROSITE" id="PS51257">
    <property type="entry name" value="PROKAR_LIPOPROTEIN"/>
    <property type="match status" value="1"/>
</dbReference>
<evidence type="ECO:0000313" key="2">
    <source>
        <dbReference type="EMBL" id="WAX55654.1"/>
    </source>
</evidence>
<reference evidence="2" key="1">
    <citation type="submission" date="2022-05" db="EMBL/GenBank/DDBJ databases">
        <title>Jatrophihabitans sp. SB3-54 whole genome sequence.</title>
        <authorList>
            <person name="Suh M.K."/>
            <person name="Eom M.K."/>
            <person name="Kim J.S."/>
            <person name="Kim H.S."/>
            <person name="Do H.E."/>
            <person name="Shin Y.K."/>
            <person name="Lee J.-S."/>
        </authorList>
    </citation>
    <scope>NUCLEOTIDE SEQUENCE</scope>
    <source>
        <strain evidence="2">SB3-54</strain>
    </source>
</reference>
<sequence length="232" mass="22440">MKAQPSIARRIVIGVAAAGAVLLTASCAAGQHAASANESPSIDGANAKVGSMLLRTVAITTPSGKCYLPGSDAPLSLVLVNNGRDSDTLTSVTSPRFSSYTVAKTADDLNPATGSGSCAAAASGSAAASGAPATGSSSSAAPAAAPQTVAAGKSLQLGLKNTGTTDPGVPTAPIVVLDGLTGGPLHPGESVPVTFSFATAGKITLQVPVQLSAAPNNSVIPSVPNATETPIE</sequence>
<proteinExistence type="predicted"/>
<evidence type="ECO:0000313" key="3">
    <source>
        <dbReference type="Proteomes" id="UP001164693"/>
    </source>
</evidence>
<dbReference type="Gene3D" id="2.60.40.1890">
    <property type="entry name" value="PCu(A)C copper chaperone"/>
    <property type="match status" value="1"/>
</dbReference>
<keyword evidence="1" id="KW-0732">Signal</keyword>
<gene>
    <name evidence="2" type="ORF">M6B22_14020</name>
</gene>
<evidence type="ECO:0000256" key="1">
    <source>
        <dbReference type="SAM" id="SignalP"/>
    </source>
</evidence>
<dbReference type="PROSITE" id="PS51318">
    <property type="entry name" value="TAT"/>
    <property type="match status" value="1"/>
</dbReference>